<dbReference type="OrthoDB" id="5181921at2"/>
<sequence>MPERNTVLRAMHDIGLAAWFGGSMMGVTGLNPAAEEQEPSQVEAARMASAGWSKWTPINAAAIGLHLVGAVGIAAANRHRIVKQKGVLASTIAKTALTGAALAATAYARKLGKKIEMASSPDQETAAKADQYPVDVEAAQKQLSVVQWTVPALTGAVEVLNSLHGEQQRPSQQGAGIFRRLMPAVG</sequence>
<reference evidence="1 2" key="1">
    <citation type="submission" date="2018-08" db="EMBL/GenBank/DDBJ databases">
        <title>Sequencing the genomes of 1000 actinobacteria strains.</title>
        <authorList>
            <person name="Klenk H.-P."/>
        </authorList>
    </citation>
    <scope>NUCLEOTIDE SEQUENCE [LARGE SCALE GENOMIC DNA]</scope>
    <source>
        <strain evidence="1 2">DSM 22891</strain>
    </source>
</reference>
<name>A0A3D9V4R0_THECX</name>
<dbReference type="AlphaFoldDB" id="A0A3D9V4R0"/>
<comment type="caution">
    <text evidence="1">The sequence shown here is derived from an EMBL/GenBank/DDBJ whole genome shotgun (WGS) entry which is preliminary data.</text>
</comment>
<evidence type="ECO:0008006" key="3">
    <source>
        <dbReference type="Google" id="ProtNLM"/>
    </source>
</evidence>
<dbReference type="EMBL" id="QTUC01000001">
    <property type="protein sequence ID" value="REF36346.1"/>
    <property type="molecule type" value="Genomic_DNA"/>
</dbReference>
<proteinExistence type="predicted"/>
<organism evidence="1 2">
    <name type="scientific">Thermasporomyces composti</name>
    <dbReference type="NCBI Taxonomy" id="696763"/>
    <lineage>
        <taxon>Bacteria</taxon>
        <taxon>Bacillati</taxon>
        <taxon>Actinomycetota</taxon>
        <taxon>Actinomycetes</taxon>
        <taxon>Propionibacteriales</taxon>
        <taxon>Nocardioidaceae</taxon>
        <taxon>Thermasporomyces</taxon>
    </lineage>
</organism>
<dbReference type="RefSeq" id="WP_115849999.1">
    <property type="nucleotide sequence ID" value="NZ_QTUC01000001.1"/>
</dbReference>
<evidence type="ECO:0000313" key="2">
    <source>
        <dbReference type="Proteomes" id="UP000256485"/>
    </source>
</evidence>
<keyword evidence="2" id="KW-1185">Reference proteome</keyword>
<protein>
    <recommendedName>
        <fullName evidence="3">ABC-type Mn/Zn transport systems, ATPase component</fullName>
    </recommendedName>
</protein>
<evidence type="ECO:0000313" key="1">
    <source>
        <dbReference type="EMBL" id="REF36346.1"/>
    </source>
</evidence>
<dbReference type="Proteomes" id="UP000256485">
    <property type="component" value="Unassembled WGS sequence"/>
</dbReference>
<accession>A0A3D9V4R0</accession>
<gene>
    <name evidence="1" type="ORF">DFJ64_1753</name>
</gene>